<dbReference type="InterPro" id="IPR051201">
    <property type="entry name" value="Chloro_Bact_Ser_Proteases"/>
</dbReference>
<dbReference type="AlphaFoldDB" id="A0A412WXV8"/>
<gene>
    <name evidence="5" type="ORF">DWW18_13915</name>
    <name evidence="4" type="ORF">I6J59_17140</name>
</gene>
<dbReference type="PANTHER" id="PTHR43343">
    <property type="entry name" value="PEPTIDASE S12"/>
    <property type="match status" value="1"/>
</dbReference>
<dbReference type="STRING" id="1121130.GCA_000519105_02550"/>
<organism evidence="5 6">
    <name type="scientific">Butyricimonas virosa</name>
    <dbReference type="NCBI Taxonomy" id="544645"/>
    <lineage>
        <taxon>Bacteria</taxon>
        <taxon>Pseudomonadati</taxon>
        <taxon>Bacteroidota</taxon>
        <taxon>Bacteroidia</taxon>
        <taxon>Bacteroidales</taxon>
        <taxon>Odoribacteraceae</taxon>
        <taxon>Butyricimonas</taxon>
    </lineage>
</organism>
<proteinExistence type="inferred from homology"/>
<dbReference type="SUPFAM" id="SSF50494">
    <property type="entry name" value="Trypsin-like serine proteases"/>
    <property type="match status" value="1"/>
</dbReference>
<evidence type="ECO:0000313" key="4">
    <source>
        <dbReference type="EMBL" id="QRO52078.1"/>
    </source>
</evidence>
<keyword evidence="7" id="KW-1185">Reference proteome</keyword>
<keyword evidence="2 5" id="KW-0645">Protease</keyword>
<dbReference type="RefSeq" id="WP_027203120.1">
    <property type="nucleotide sequence ID" value="NZ_JBCOHR010000074.1"/>
</dbReference>
<evidence type="ECO:0000256" key="2">
    <source>
        <dbReference type="ARBA" id="ARBA00022670"/>
    </source>
</evidence>
<sequence length="303" mass="34110">MTYYCKLLCIVLFVILLGGGKSQAQSKEVVVYRDYTRQEAALLDSLKREGVMSLFKGINELKKQVLGVKESTPVNVKPRREERRKMAPEEIIKRRRESVLTVNKYLRAMAGPEMVTGWATAVVLSEDGICVTNYHVFWELLDAKVKLNPRDSIMFVATESGRVYPITEVLSFNRAADMAFFKIDTRDDVLVPMPLGRDLPVGANVHLLSNPEGYPYAYTQGVVSRTITLNPVDPFANRMEMTADFAKGSSGGPIMDDRGNMVAMVSCIRAIYYSQQPPYYLQMNVKLTIPVSSLRMLMQGKNE</sequence>
<evidence type="ECO:0000313" key="7">
    <source>
        <dbReference type="Proteomes" id="UP000654720"/>
    </source>
</evidence>
<accession>A0A412WXV8</accession>
<dbReference type="Gene3D" id="2.40.10.10">
    <property type="entry name" value="Trypsin-like serine proteases"/>
    <property type="match status" value="2"/>
</dbReference>
<evidence type="ECO:0000256" key="1">
    <source>
        <dbReference type="ARBA" id="ARBA00010541"/>
    </source>
</evidence>
<comment type="similarity">
    <text evidence="1">Belongs to the peptidase S1C family.</text>
</comment>
<dbReference type="Proteomes" id="UP000283589">
    <property type="component" value="Unassembled WGS sequence"/>
</dbReference>
<dbReference type="GO" id="GO:0006508">
    <property type="term" value="P:proteolysis"/>
    <property type="evidence" value="ECO:0007669"/>
    <property type="project" value="UniProtKB-KW"/>
</dbReference>
<keyword evidence="3" id="KW-0378">Hydrolase</keyword>
<evidence type="ECO:0000256" key="3">
    <source>
        <dbReference type="ARBA" id="ARBA00022801"/>
    </source>
</evidence>
<dbReference type="InterPro" id="IPR043504">
    <property type="entry name" value="Peptidase_S1_PA_chymotrypsin"/>
</dbReference>
<dbReference type="InterPro" id="IPR001940">
    <property type="entry name" value="Peptidase_S1C"/>
</dbReference>
<reference evidence="5 6" key="1">
    <citation type="submission" date="2018-08" db="EMBL/GenBank/DDBJ databases">
        <title>A genome reference for cultivated species of the human gut microbiota.</title>
        <authorList>
            <person name="Zou Y."/>
            <person name="Xue W."/>
            <person name="Luo G."/>
        </authorList>
    </citation>
    <scope>NUCLEOTIDE SEQUENCE [LARGE SCALE GENOMIC DNA]</scope>
    <source>
        <strain evidence="5 6">AF14-49</strain>
    </source>
</reference>
<dbReference type="PRINTS" id="PR00834">
    <property type="entry name" value="PROTEASES2C"/>
</dbReference>
<dbReference type="GO" id="GO:0004252">
    <property type="term" value="F:serine-type endopeptidase activity"/>
    <property type="evidence" value="ECO:0007669"/>
    <property type="project" value="InterPro"/>
</dbReference>
<dbReference type="PANTHER" id="PTHR43343:SF3">
    <property type="entry name" value="PROTEASE DO-LIKE 8, CHLOROPLASTIC"/>
    <property type="match status" value="1"/>
</dbReference>
<dbReference type="InterPro" id="IPR009003">
    <property type="entry name" value="Peptidase_S1_PA"/>
</dbReference>
<reference evidence="4 7" key="2">
    <citation type="submission" date="2021-02" db="EMBL/GenBank/DDBJ databases">
        <title>FDA dAtabase for Regulatory Grade micrObial Sequences (FDA-ARGOS): Supporting development and validation of Infectious Disease Dx tests.</title>
        <authorList>
            <person name="Carlson P."/>
            <person name="Fischbach M."/>
            <person name="Hastie J."/>
            <person name="Bilen M."/>
            <person name="Cheng A."/>
            <person name="Tallon L."/>
            <person name="Sadzewicz L."/>
            <person name="Zhao X."/>
            <person name="Boylan J."/>
            <person name="Ott S."/>
            <person name="Bowen H."/>
            <person name="Vavikolanu K."/>
            <person name="Mehta A."/>
            <person name="Aluvathingal J."/>
            <person name="Nadendla S."/>
            <person name="Yan Y."/>
            <person name="Sichtig H."/>
        </authorList>
    </citation>
    <scope>NUCLEOTIDE SEQUENCE [LARGE SCALE GENOMIC DNA]</scope>
    <source>
        <strain evidence="4 7">FDAARGOS_1229</strain>
    </source>
</reference>
<evidence type="ECO:0000313" key="5">
    <source>
        <dbReference type="EMBL" id="RGV32508.1"/>
    </source>
</evidence>
<dbReference type="Proteomes" id="UP000654720">
    <property type="component" value="Chromosome"/>
</dbReference>
<name>A0A412WXV8_9BACT</name>
<protein>
    <submittedName>
        <fullName evidence="5">Serine protease</fullName>
    </submittedName>
    <submittedName>
        <fullName evidence="4">Trypsin-like peptidase domain-containing protein</fullName>
    </submittedName>
</protein>
<dbReference type="EMBL" id="CP069450">
    <property type="protein sequence ID" value="QRO52078.1"/>
    <property type="molecule type" value="Genomic_DNA"/>
</dbReference>
<dbReference type="Pfam" id="PF13365">
    <property type="entry name" value="Trypsin_2"/>
    <property type="match status" value="1"/>
</dbReference>
<evidence type="ECO:0000313" key="6">
    <source>
        <dbReference type="Proteomes" id="UP000283589"/>
    </source>
</evidence>
<dbReference type="EMBL" id="QRZA01000020">
    <property type="protein sequence ID" value="RGV32508.1"/>
    <property type="molecule type" value="Genomic_DNA"/>
</dbReference>